<proteinExistence type="predicted"/>
<keyword evidence="1" id="KW-0472">Membrane</keyword>
<evidence type="ECO:0000256" key="1">
    <source>
        <dbReference type="SAM" id="Phobius"/>
    </source>
</evidence>
<dbReference type="Proteomes" id="UP000051373">
    <property type="component" value="Unassembled WGS sequence"/>
</dbReference>
<reference evidence="2 3" key="1">
    <citation type="journal article" date="2015" name="Microbiome">
        <title>Genomic resolution of linkages in carbon, nitrogen, and sulfur cycling among widespread estuary sediment bacteria.</title>
        <authorList>
            <person name="Baker B.J."/>
            <person name="Lazar C.S."/>
            <person name="Teske A.P."/>
            <person name="Dick G.J."/>
        </authorList>
    </citation>
    <scope>NUCLEOTIDE SEQUENCE [LARGE SCALE GENOMIC DNA]</scope>
    <source>
        <strain evidence="2">SM23_42</strain>
    </source>
</reference>
<feature type="transmembrane region" description="Helical" evidence="1">
    <location>
        <begin position="150"/>
        <end position="174"/>
    </location>
</feature>
<gene>
    <name evidence="2" type="ORF">AMJ83_01665</name>
</gene>
<evidence type="ECO:0000313" key="3">
    <source>
        <dbReference type="Proteomes" id="UP000051373"/>
    </source>
</evidence>
<protein>
    <submittedName>
        <fullName evidence="2">Uncharacterized protein</fullName>
    </submittedName>
</protein>
<feature type="transmembrane region" description="Helical" evidence="1">
    <location>
        <begin position="186"/>
        <end position="206"/>
    </location>
</feature>
<dbReference type="EMBL" id="LJUJ01000002">
    <property type="protein sequence ID" value="KPK64447.1"/>
    <property type="molecule type" value="Genomic_DNA"/>
</dbReference>
<comment type="caution">
    <text evidence="2">The sequence shown here is derived from an EMBL/GenBank/DDBJ whole genome shotgun (WGS) entry which is preliminary data.</text>
</comment>
<evidence type="ECO:0000313" key="2">
    <source>
        <dbReference type="EMBL" id="KPK64447.1"/>
    </source>
</evidence>
<keyword evidence="1" id="KW-1133">Transmembrane helix</keyword>
<accession>A0A0S8FUR9</accession>
<name>A0A0S8FUR9_UNCW3</name>
<sequence>MKRVVAVVVLIALTINCTYTLKHYTDYNEVQPITVSERVGEVVDAEEREQFDLYSVISDFKSATFYAIQEGGYKVKIMAGDKMLIAVNRDSQAVAVLRDYIDRYEDIQRSREVFERRWKIIDYDTLGQPITLNELKSFRRNSYSCGCASGAWLVGLVPNFLLSLVAIGGLTWNMFGTSESGLSRPIPGWISFIVINIGTAATGAIIGRRLDDKAALSAIKEARLPRKLY</sequence>
<organism evidence="2 3">
    <name type="scientific">candidate division WOR_3 bacterium SM23_42</name>
    <dbReference type="NCBI Taxonomy" id="1703779"/>
    <lineage>
        <taxon>Bacteria</taxon>
        <taxon>Bacteria division WOR-3</taxon>
    </lineage>
</organism>
<dbReference type="STRING" id="1703779.AMJ83_01665"/>
<keyword evidence="1" id="KW-0812">Transmembrane</keyword>
<dbReference type="AlphaFoldDB" id="A0A0S8FUR9"/>